<evidence type="ECO:0000313" key="3">
    <source>
        <dbReference type="Proteomes" id="UP001211907"/>
    </source>
</evidence>
<dbReference type="Proteomes" id="UP001211907">
    <property type="component" value="Unassembled WGS sequence"/>
</dbReference>
<accession>A0AAD5SQ03</accession>
<dbReference type="AlphaFoldDB" id="A0AAD5SQ03"/>
<evidence type="ECO:0000313" key="2">
    <source>
        <dbReference type="EMBL" id="KAJ3085702.1"/>
    </source>
</evidence>
<feature type="region of interest" description="Disordered" evidence="1">
    <location>
        <begin position="199"/>
        <end position="220"/>
    </location>
</feature>
<sequence>MGIFGEKKNGSQDAMQIDEDSLTPKIKVIRMETEPIQTTADTGAQVHGYTEPLPLGAKIISKQTVKNKSVIGISNNTVKVNEYAEIVHEINNDQGRIVQTTNNAMYYGTTPFKKFTQIASCESGGEYKISPPEAKIKEKTLMEIMSLENAKIFKGINELMDEESVNEEKEGDEISSTSKYFIIDSPQIPTAADFVKELKDLEEQSGNGTTEESTLAPNISQLMHEKIVKGSDSKLKSATKDD</sequence>
<organism evidence="2 3">
    <name type="scientific">Physocladia obscura</name>
    <dbReference type="NCBI Taxonomy" id="109957"/>
    <lineage>
        <taxon>Eukaryota</taxon>
        <taxon>Fungi</taxon>
        <taxon>Fungi incertae sedis</taxon>
        <taxon>Chytridiomycota</taxon>
        <taxon>Chytridiomycota incertae sedis</taxon>
        <taxon>Chytridiomycetes</taxon>
        <taxon>Chytridiales</taxon>
        <taxon>Chytriomycetaceae</taxon>
        <taxon>Physocladia</taxon>
    </lineage>
</organism>
<gene>
    <name evidence="2" type="ORF">HK100_008954</name>
</gene>
<name>A0AAD5SQ03_9FUNG</name>
<proteinExistence type="predicted"/>
<comment type="caution">
    <text evidence="2">The sequence shown here is derived from an EMBL/GenBank/DDBJ whole genome shotgun (WGS) entry which is preliminary data.</text>
</comment>
<feature type="compositionally biased region" description="Polar residues" evidence="1">
    <location>
        <begin position="204"/>
        <end position="220"/>
    </location>
</feature>
<reference evidence="2" key="1">
    <citation type="submission" date="2020-05" db="EMBL/GenBank/DDBJ databases">
        <title>Phylogenomic resolution of chytrid fungi.</title>
        <authorList>
            <person name="Stajich J.E."/>
            <person name="Amses K."/>
            <person name="Simmons R."/>
            <person name="Seto K."/>
            <person name="Myers J."/>
            <person name="Bonds A."/>
            <person name="Quandt C.A."/>
            <person name="Barry K."/>
            <person name="Liu P."/>
            <person name="Grigoriev I."/>
            <person name="Longcore J.E."/>
            <person name="James T.Y."/>
        </authorList>
    </citation>
    <scope>NUCLEOTIDE SEQUENCE</scope>
    <source>
        <strain evidence="2">JEL0513</strain>
    </source>
</reference>
<protein>
    <submittedName>
        <fullName evidence="2">Uncharacterized protein</fullName>
    </submittedName>
</protein>
<keyword evidence="3" id="KW-1185">Reference proteome</keyword>
<dbReference type="EMBL" id="JADGJH010004475">
    <property type="protein sequence ID" value="KAJ3085702.1"/>
    <property type="molecule type" value="Genomic_DNA"/>
</dbReference>
<evidence type="ECO:0000256" key="1">
    <source>
        <dbReference type="SAM" id="MobiDB-lite"/>
    </source>
</evidence>
<feature type="non-terminal residue" evidence="2">
    <location>
        <position position="1"/>
    </location>
</feature>